<name>A0A8H4KQZ0_9HYPO</name>
<evidence type="ECO:0000259" key="1">
    <source>
        <dbReference type="PROSITE" id="PS51186"/>
    </source>
</evidence>
<sequence>MNDLKLERVSALTEADIAECDFSFKIHAEVAKPVTQLALDQNFTTSPLPERTKVFDLNPEEFASADDKKNVIFVLKKDENILGLAAASKGWNNMVHLDYIGLDTGIRGAGNAQRLLSAVLDWTREIGLGYLRVECQSNNVSACRFYKKAGMTFGGYDENLYGAIPESKGETAIFFYYMLK</sequence>
<dbReference type="PROSITE" id="PS51186">
    <property type="entry name" value="GNAT"/>
    <property type="match status" value="1"/>
</dbReference>
<dbReference type="OrthoDB" id="9975416at2759"/>
<proteinExistence type="predicted"/>
<dbReference type="AlphaFoldDB" id="A0A8H4KQZ0"/>
<dbReference type="InterPro" id="IPR000182">
    <property type="entry name" value="GNAT_dom"/>
</dbReference>
<dbReference type="InterPro" id="IPR008125">
    <property type="entry name" value="Streptothricin_AcTrfase"/>
</dbReference>
<comment type="caution">
    <text evidence="2">The sequence shown here is derived from an EMBL/GenBank/DDBJ whole genome shotgun (WGS) entry which is preliminary data.</text>
</comment>
<evidence type="ECO:0000313" key="2">
    <source>
        <dbReference type="EMBL" id="KAF4453688.1"/>
    </source>
</evidence>
<accession>A0A8H4KQZ0</accession>
<keyword evidence="3" id="KW-1185">Reference proteome</keyword>
<dbReference type="GO" id="GO:0016747">
    <property type="term" value="F:acyltransferase activity, transferring groups other than amino-acyl groups"/>
    <property type="evidence" value="ECO:0007669"/>
    <property type="project" value="InterPro"/>
</dbReference>
<dbReference type="Pfam" id="PF00583">
    <property type="entry name" value="Acetyltransf_1"/>
    <property type="match status" value="1"/>
</dbReference>
<dbReference type="Gene3D" id="3.40.630.30">
    <property type="match status" value="1"/>
</dbReference>
<dbReference type="EMBL" id="JAADJG010000144">
    <property type="protein sequence ID" value="KAF4453688.1"/>
    <property type="molecule type" value="Genomic_DNA"/>
</dbReference>
<dbReference type="Proteomes" id="UP000605986">
    <property type="component" value="Unassembled WGS sequence"/>
</dbReference>
<gene>
    <name evidence="2" type="ORF">F53441_3697</name>
</gene>
<reference evidence="2" key="1">
    <citation type="submission" date="2020-01" db="EMBL/GenBank/DDBJ databases">
        <title>Identification and distribution of gene clusters putatively required for synthesis of sphingolipid metabolism inhibitors in phylogenetically diverse species of the filamentous fungus Fusarium.</title>
        <authorList>
            <person name="Kim H.-S."/>
            <person name="Busman M."/>
            <person name="Brown D.W."/>
            <person name="Divon H."/>
            <person name="Uhlig S."/>
            <person name="Proctor R.H."/>
        </authorList>
    </citation>
    <scope>NUCLEOTIDE SEQUENCE</scope>
    <source>
        <strain evidence="2">NRRL 53441</strain>
    </source>
</reference>
<dbReference type="PRINTS" id="PR01754">
    <property type="entry name" value="SACTRNSFRASE"/>
</dbReference>
<keyword evidence="2" id="KW-0808">Transferase</keyword>
<dbReference type="SUPFAM" id="SSF55729">
    <property type="entry name" value="Acyl-CoA N-acyltransferases (Nat)"/>
    <property type="match status" value="1"/>
</dbReference>
<evidence type="ECO:0000313" key="3">
    <source>
        <dbReference type="Proteomes" id="UP000605986"/>
    </source>
</evidence>
<protein>
    <submittedName>
        <fullName evidence="2">Streptothricin-acetyltransferase</fullName>
    </submittedName>
</protein>
<feature type="domain" description="N-acetyltransferase" evidence="1">
    <location>
        <begin position="26"/>
        <end position="180"/>
    </location>
</feature>
<dbReference type="InterPro" id="IPR016181">
    <property type="entry name" value="Acyl_CoA_acyltransferase"/>
</dbReference>
<organism evidence="2 3">
    <name type="scientific">Fusarium austroafricanum</name>
    <dbReference type="NCBI Taxonomy" id="2364996"/>
    <lineage>
        <taxon>Eukaryota</taxon>
        <taxon>Fungi</taxon>
        <taxon>Dikarya</taxon>
        <taxon>Ascomycota</taxon>
        <taxon>Pezizomycotina</taxon>
        <taxon>Sordariomycetes</taxon>
        <taxon>Hypocreomycetidae</taxon>
        <taxon>Hypocreales</taxon>
        <taxon>Nectriaceae</taxon>
        <taxon>Fusarium</taxon>
        <taxon>Fusarium concolor species complex</taxon>
    </lineage>
</organism>